<dbReference type="RefSeq" id="WP_013007891.1">
    <property type="nucleotide sequence ID" value="NC_013939.1"/>
</dbReference>
<keyword evidence="4 10" id="KW-0808">Transferase</keyword>
<feature type="site" description="Interaction with substrate tRNA" evidence="10">
    <location>
        <position position="98"/>
    </location>
</feature>
<feature type="binding site" evidence="10">
    <location>
        <begin position="7"/>
        <end position="14"/>
    </location>
    <ligand>
        <name>ATP</name>
        <dbReference type="ChEBI" id="CHEBI:30616"/>
    </ligand>
</feature>
<dbReference type="NCBIfam" id="TIGR00174">
    <property type="entry name" value="miaA"/>
    <property type="match status" value="1"/>
</dbReference>
<dbReference type="InterPro" id="IPR018022">
    <property type="entry name" value="IPT"/>
</dbReference>
<evidence type="ECO:0000256" key="10">
    <source>
        <dbReference type="HAMAP-Rule" id="MF_00185"/>
    </source>
</evidence>
<proteinExistence type="inferred from homology"/>
<dbReference type="Gene3D" id="1.10.20.140">
    <property type="match status" value="1"/>
</dbReference>
<dbReference type="STRING" id="639282.DEFDS_1175"/>
<evidence type="ECO:0000256" key="3">
    <source>
        <dbReference type="ARBA" id="ARBA00005842"/>
    </source>
</evidence>
<evidence type="ECO:0000256" key="9">
    <source>
        <dbReference type="ARBA" id="ARBA00049563"/>
    </source>
</evidence>
<comment type="similarity">
    <text evidence="3 10 13">Belongs to the IPP transferase family.</text>
</comment>
<evidence type="ECO:0000256" key="5">
    <source>
        <dbReference type="ARBA" id="ARBA00022694"/>
    </source>
</evidence>
<feature type="site" description="Interaction with substrate tRNA" evidence="10">
    <location>
        <position position="120"/>
    </location>
</feature>
<dbReference type="InterPro" id="IPR039657">
    <property type="entry name" value="Dimethylallyltransferase"/>
</dbReference>
<dbReference type="EMBL" id="AP011529">
    <property type="protein sequence ID" value="BAI80644.1"/>
    <property type="molecule type" value="Genomic_DNA"/>
</dbReference>
<dbReference type="HOGENOM" id="CLU_032616_0_1_0"/>
<keyword evidence="5 10" id="KW-0819">tRNA processing</keyword>
<comment type="cofactor">
    <cofactor evidence="1 10">
        <name>Mg(2+)</name>
        <dbReference type="ChEBI" id="CHEBI:18420"/>
    </cofactor>
</comment>
<dbReference type="HAMAP" id="MF_00185">
    <property type="entry name" value="IPP_trans"/>
    <property type="match status" value="1"/>
</dbReference>
<evidence type="ECO:0000256" key="8">
    <source>
        <dbReference type="ARBA" id="ARBA00022842"/>
    </source>
</evidence>
<name>D3PDH1_DEFDS</name>
<evidence type="ECO:0000313" key="14">
    <source>
        <dbReference type="EMBL" id="BAI80644.1"/>
    </source>
</evidence>
<accession>D3PDH1</accession>
<sequence length="305" mass="36093">MIPVITGPTATGKTDFVLNLAKEIDLEIINADAYQVYKYMDIGTAKPSLEERKQIKHHLIDILTPDKTYSAGDFFDNAEKLIEEILAKNKKPIIVGGTGLYVETLQKGLFKGPPRNEQIRNEFRNIIKDKGLQYLYEHLKKIDPEYALKISENDSVRIIRALEVYEILKIPFTEAHRIYHKYPKFQYKIYVFYRKRQNLYDRINKRVDTMIKFGWVDEVNNLKNMGYSKDLPSMKAIGYCEIYDYIEGKMDLDETIQKIKKRTRNFAKRQLTWFRHMQNVEWVDVENYDMKDLINKIISDYDCSI</sequence>
<feature type="binding site" evidence="10">
    <location>
        <begin position="9"/>
        <end position="14"/>
    </location>
    <ligand>
        <name>substrate</name>
    </ligand>
</feature>
<dbReference type="GO" id="GO:0052381">
    <property type="term" value="F:tRNA dimethylallyltransferase activity"/>
    <property type="evidence" value="ECO:0007669"/>
    <property type="project" value="UniProtKB-UniRule"/>
</dbReference>
<comment type="caution">
    <text evidence="10">Lacks conserved residue(s) required for the propagation of feature annotation.</text>
</comment>
<dbReference type="Gene3D" id="3.40.50.300">
    <property type="entry name" value="P-loop containing nucleotide triphosphate hydrolases"/>
    <property type="match status" value="1"/>
</dbReference>
<keyword evidence="7 10" id="KW-0067">ATP-binding</keyword>
<evidence type="ECO:0000256" key="2">
    <source>
        <dbReference type="ARBA" id="ARBA00003213"/>
    </source>
</evidence>
<keyword evidence="15" id="KW-1185">Reference proteome</keyword>
<dbReference type="eggNOG" id="COG0324">
    <property type="taxonomic scope" value="Bacteria"/>
</dbReference>
<reference evidence="14 15" key="1">
    <citation type="journal article" date="2010" name="DNA Res.">
        <title>Bacterial lifestyle in a deep-sea hydrothermal vent chimney revealed by the genome sequence of the thermophilic bacterium Deferribacter desulfuricans SSM1.</title>
        <authorList>
            <person name="Takaki Y."/>
            <person name="Shimamura S."/>
            <person name="Nakagawa S."/>
            <person name="Fukuhara Y."/>
            <person name="Horikawa H."/>
            <person name="Ankai A."/>
            <person name="Harada T."/>
            <person name="Hosoyama A."/>
            <person name="Oguchi A."/>
            <person name="Fukui S."/>
            <person name="Fujita N."/>
            <person name="Takami H."/>
            <person name="Takai K."/>
        </authorList>
    </citation>
    <scope>NUCLEOTIDE SEQUENCE [LARGE SCALE GENOMIC DNA]</scope>
    <source>
        <strain evidence="15">DSM 14783 / JCM 11476 / NBRC 101012 / SSM1</strain>
    </source>
</reference>
<evidence type="ECO:0000256" key="4">
    <source>
        <dbReference type="ARBA" id="ARBA00022679"/>
    </source>
</evidence>
<dbReference type="EC" id="2.5.1.75" evidence="10"/>
<comment type="function">
    <text evidence="2 10 12">Catalyzes the transfer of a dimethylallyl group onto the adenine at position 37 in tRNAs that read codons beginning with uridine, leading to the formation of N6-(dimethylallyl)adenosine (i(6)A).</text>
</comment>
<evidence type="ECO:0000256" key="12">
    <source>
        <dbReference type="RuleBase" id="RU003784"/>
    </source>
</evidence>
<dbReference type="PANTHER" id="PTHR11088:SF60">
    <property type="entry name" value="TRNA DIMETHYLALLYLTRANSFERASE"/>
    <property type="match status" value="1"/>
</dbReference>
<dbReference type="Proteomes" id="UP000001520">
    <property type="component" value="Chromosome"/>
</dbReference>
<dbReference type="SUPFAM" id="SSF52540">
    <property type="entry name" value="P-loop containing nucleoside triphosphate hydrolases"/>
    <property type="match status" value="1"/>
</dbReference>
<evidence type="ECO:0000256" key="1">
    <source>
        <dbReference type="ARBA" id="ARBA00001946"/>
    </source>
</evidence>
<evidence type="ECO:0000256" key="11">
    <source>
        <dbReference type="RuleBase" id="RU003783"/>
    </source>
</evidence>
<organism evidence="14 15">
    <name type="scientific">Deferribacter desulfuricans (strain DSM 14783 / JCM 11476 / NBRC 101012 / SSM1)</name>
    <dbReference type="NCBI Taxonomy" id="639282"/>
    <lineage>
        <taxon>Bacteria</taxon>
        <taxon>Pseudomonadati</taxon>
        <taxon>Deferribacterota</taxon>
        <taxon>Deferribacteres</taxon>
        <taxon>Deferribacterales</taxon>
        <taxon>Deferribacteraceae</taxon>
        <taxon>Deferribacter</taxon>
    </lineage>
</organism>
<dbReference type="Pfam" id="PF01715">
    <property type="entry name" value="IPPT"/>
    <property type="match status" value="1"/>
</dbReference>
<protein>
    <recommendedName>
        <fullName evidence="10">tRNA dimethylallyltransferase</fullName>
        <ecNumber evidence="10">2.5.1.75</ecNumber>
    </recommendedName>
    <alternativeName>
        <fullName evidence="10">Dimethylallyl diphosphate:tRNA dimethylallyltransferase</fullName>
        <shortName evidence="10">DMAPP:tRNA dimethylallyltransferase</shortName>
        <shortName evidence="10">DMATase</shortName>
    </alternativeName>
    <alternativeName>
        <fullName evidence="10">Isopentenyl-diphosphate:tRNA isopentenyltransferase</fullName>
        <shortName evidence="10">IPP transferase</shortName>
        <shortName evidence="10">IPPT</shortName>
        <shortName evidence="10">IPTase</shortName>
    </alternativeName>
</protein>
<dbReference type="InterPro" id="IPR027417">
    <property type="entry name" value="P-loop_NTPase"/>
</dbReference>
<dbReference type="GO" id="GO:0006400">
    <property type="term" value="P:tRNA modification"/>
    <property type="evidence" value="ECO:0007669"/>
    <property type="project" value="TreeGrafter"/>
</dbReference>
<dbReference type="PANTHER" id="PTHR11088">
    <property type="entry name" value="TRNA DIMETHYLALLYLTRANSFERASE"/>
    <property type="match status" value="1"/>
</dbReference>
<keyword evidence="8 10" id="KW-0460">Magnesium</keyword>
<keyword evidence="6 10" id="KW-0547">Nucleotide-binding</keyword>
<evidence type="ECO:0000313" key="15">
    <source>
        <dbReference type="Proteomes" id="UP000001520"/>
    </source>
</evidence>
<comment type="catalytic activity">
    <reaction evidence="9 10 11">
        <text>adenosine(37) in tRNA + dimethylallyl diphosphate = N(6)-dimethylallyladenosine(37) in tRNA + diphosphate</text>
        <dbReference type="Rhea" id="RHEA:26482"/>
        <dbReference type="Rhea" id="RHEA-COMP:10162"/>
        <dbReference type="Rhea" id="RHEA-COMP:10375"/>
        <dbReference type="ChEBI" id="CHEBI:33019"/>
        <dbReference type="ChEBI" id="CHEBI:57623"/>
        <dbReference type="ChEBI" id="CHEBI:74411"/>
        <dbReference type="ChEBI" id="CHEBI:74415"/>
        <dbReference type="EC" id="2.5.1.75"/>
    </reaction>
</comment>
<dbReference type="GO" id="GO:0005524">
    <property type="term" value="F:ATP binding"/>
    <property type="evidence" value="ECO:0007669"/>
    <property type="project" value="UniProtKB-UniRule"/>
</dbReference>
<gene>
    <name evidence="10 14" type="primary">miaA</name>
    <name evidence="14" type="ordered locus">DEFDS_1175</name>
</gene>
<dbReference type="OrthoDB" id="9776390at2"/>
<dbReference type="KEGG" id="ddf:DEFDS_1175"/>
<comment type="subunit">
    <text evidence="10">Monomer.</text>
</comment>
<dbReference type="AlphaFoldDB" id="D3PDH1"/>
<evidence type="ECO:0000256" key="13">
    <source>
        <dbReference type="RuleBase" id="RU003785"/>
    </source>
</evidence>
<evidence type="ECO:0000256" key="6">
    <source>
        <dbReference type="ARBA" id="ARBA00022741"/>
    </source>
</evidence>
<evidence type="ECO:0000256" key="7">
    <source>
        <dbReference type="ARBA" id="ARBA00022840"/>
    </source>
</evidence>